<reference evidence="3 4" key="1">
    <citation type="submission" date="2015-02" db="EMBL/GenBank/DDBJ databases">
        <title>Nostoc linckia genome annotation.</title>
        <authorList>
            <person name="Zhou Z."/>
        </authorList>
    </citation>
    <scope>NUCLEOTIDE SEQUENCE [LARGE SCALE GENOMIC DNA]</scope>
    <source>
        <strain evidence="4">z8</strain>
    </source>
</reference>
<proteinExistence type="predicted"/>
<comment type="caution">
    <text evidence="3">The sequence shown here is derived from an EMBL/GenBank/DDBJ whole genome shotgun (WGS) entry which is preliminary data.</text>
</comment>
<gene>
    <name evidence="3" type="ORF">VF08_29785</name>
</gene>
<sequence length="159" mass="17674">MEQISENQIESSNSQAEENETFSKKKQVLLTQVQEFRNTKISKLRGINHWWNIGLTVAGITLTSLTTVLGVIDNEALKVWIKIGVALSGSVAVAAQSANREFKVKGKAGEYTLIEAELKILVDKVSNIENQTDFKTLEGEYHNLLRRAAKAEAQVSEKD</sequence>
<name>A0A9Q6EII4_NOSLI</name>
<evidence type="ECO:0000256" key="1">
    <source>
        <dbReference type="SAM" id="Coils"/>
    </source>
</evidence>
<dbReference type="AlphaFoldDB" id="A0A9Q6EII4"/>
<keyword evidence="1" id="KW-0175">Coiled coil</keyword>
<evidence type="ECO:0000313" key="3">
    <source>
        <dbReference type="EMBL" id="PHJ96772.1"/>
    </source>
</evidence>
<dbReference type="Proteomes" id="UP000222310">
    <property type="component" value="Unassembled WGS sequence"/>
</dbReference>
<keyword evidence="2" id="KW-0812">Transmembrane</keyword>
<evidence type="ECO:0000313" key="4">
    <source>
        <dbReference type="Proteomes" id="UP000222310"/>
    </source>
</evidence>
<feature type="transmembrane region" description="Helical" evidence="2">
    <location>
        <begin position="50"/>
        <end position="71"/>
    </location>
</feature>
<dbReference type="EMBL" id="LAHD01000123">
    <property type="protein sequence ID" value="PHJ96772.1"/>
    <property type="molecule type" value="Genomic_DNA"/>
</dbReference>
<accession>A0A9Q6EII4</accession>
<keyword evidence="2" id="KW-0472">Membrane</keyword>
<keyword evidence="2" id="KW-1133">Transmembrane helix</keyword>
<organism evidence="3 4">
    <name type="scientific">Nostoc linckia z8</name>
    <dbReference type="NCBI Taxonomy" id="1628746"/>
    <lineage>
        <taxon>Bacteria</taxon>
        <taxon>Bacillati</taxon>
        <taxon>Cyanobacteriota</taxon>
        <taxon>Cyanophyceae</taxon>
        <taxon>Nostocales</taxon>
        <taxon>Nostocaceae</taxon>
        <taxon>Nostoc</taxon>
    </lineage>
</organism>
<evidence type="ECO:0000256" key="2">
    <source>
        <dbReference type="SAM" id="Phobius"/>
    </source>
</evidence>
<feature type="coiled-coil region" evidence="1">
    <location>
        <begin position="111"/>
        <end position="154"/>
    </location>
</feature>
<protein>
    <submittedName>
        <fullName evidence="3">Uncharacterized protein</fullName>
    </submittedName>
</protein>